<sequence>MRYWWVNHGKTYEFEVPGDFLWSPKTQIDGSRSQYYDFMTEVEPGDFVFSHSEGKIRALGVAISPAYTSPKPEFRTKGSNWSSTGWQVDVSFKELKEPFEPQKFFDEIKPLLPEKYSPMQSTGKVQQAYLFEISQELFQVLLSHSDVKLTALGDLKPYLAIKDSQDEIHEIEITQRVNIGPLEKENLVKSRRGQGIFKTNVKMIEKECRVTKLSDKDFLIASHIKPWKDSNDAEKIDGNNGLLLSPHIDKLFDSGLISFADNGDLLISSKLNLEVLKIWGIERKLNAGGFSSEQKVFLKFHRENRFKV</sequence>
<evidence type="ECO:0000313" key="2">
    <source>
        <dbReference type="EMBL" id="CAB4655556.1"/>
    </source>
</evidence>
<dbReference type="EMBL" id="CAEZWT010000002">
    <property type="protein sequence ID" value="CAB4655556.1"/>
    <property type="molecule type" value="Genomic_DNA"/>
</dbReference>
<evidence type="ECO:0000313" key="4">
    <source>
        <dbReference type="EMBL" id="CAB4922158.1"/>
    </source>
</evidence>
<reference evidence="3" key="1">
    <citation type="submission" date="2020-05" db="EMBL/GenBank/DDBJ databases">
        <authorList>
            <person name="Chiriac C."/>
            <person name="Salcher M."/>
            <person name="Ghai R."/>
            <person name="Kavagutti S V."/>
        </authorList>
    </citation>
    <scope>NUCLEOTIDE SEQUENCE</scope>
</reference>
<dbReference type="EMBL" id="CAFBLE010000004">
    <property type="protein sequence ID" value="CAB4863152.1"/>
    <property type="molecule type" value="Genomic_DNA"/>
</dbReference>
<dbReference type="EMBL" id="CAFBQL010000004">
    <property type="protein sequence ID" value="CAB5058130.1"/>
    <property type="molecule type" value="Genomic_DNA"/>
</dbReference>
<dbReference type="Pfam" id="PF13391">
    <property type="entry name" value="HNH_2"/>
    <property type="match status" value="1"/>
</dbReference>
<organism evidence="3">
    <name type="scientific">freshwater metagenome</name>
    <dbReference type="NCBI Taxonomy" id="449393"/>
    <lineage>
        <taxon>unclassified sequences</taxon>
        <taxon>metagenomes</taxon>
        <taxon>ecological metagenomes</taxon>
    </lineage>
</organism>
<evidence type="ECO:0000313" key="3">
    <source>
        <dbReference type="EMBL" id="CAB4863152.1"/>
    </source>
</evidence>
<accession>A0A6J7CWJ2</accession>
<dbReference type="EMBL" id="CAFBMV010000004">
    <property type="protein sequence ID" value="CAB4922158.1"/>
    <property type="molecule type" value="Genomic_DNA"/>
</dbReference>
<dbReference type="AlphaFoldDB" id="A0A6J7CWJ2"/>
<feature type="domain" description="HNH nuclease" evidence="1">
    <location>
        <begin position="208"/>
        <end position="259"/>
    </location>
</feature>
<dbReference type="InterPro" id="IPR003615">
    <property type="entry name" value="HNH_nuc"/>
</dbReference>
<evidence type="ECO:0000259" key="1">
    <source>
        <dbReference type="Pfam" id="PF13391"/>
    </source>
</evidence>
<protein>
    <submittedName>
        <fullName evidence="3">Unannotated protein</fullName>
    </submittedName>
</protein>
<proteinExistence type="predicted"/>
<name>A0A6J7CWJ2_9ZZZZ</name>
<gene>
    <name evidence="2" type="ORF">UFOPK2289_00085</name>
    <name evidence="3" type="ORF">UFOPK3346_00584</name>
    <name evidence="4" type="ORF">UFOPK3670_00734</name>
    <name evidence="5" type="ORF">UFOPK4308_00801</name>
</gene>
<evidence type="ECO:0000313" key="5">
    <source>
        <dbReference type="EMBL" id="CAB5058130.1"/>
    </source>
</evidence>